<keyword evidence="3" id="KW-1185">Reference proteome</keyword>
<feature type="compositionally biased region" description="Pro residues" evidence="1">
    <location>
        <begin position="136"/>
        <end position="148"/>
    </location>
</feature>
<evidence type="ECO:0000256" key="1">
    <source>
        <dbReference type="SAM" id="MobiDB-lite"/>
    </source>
</evidence>
<organism evidence="2 3">
    <name type="scientific">Kwoniella newhampshirensis</name>
    <dbReference type="NCBI Taxonomy" id="1651941"/>
    <lineage>
        <taxon>Eukaryota</taxon>
        <taxon>Fungi</taxon>
        <taxon>Dikarya</taxon>
        <taxon>Basidiomycota</taxon>
        <taxon>Agaricomycotina</taxon>
        <taxon>Tremellomycetes</taxon>
        <taxon>Tremellales</taxon>
        <taxon>Cryptococcaceae</taxon>
        <taxon>Kwoniella</taxon>
    </lineage>
</organism>
<evidence type="ECO:0000313" key="3">
    <source>
        <dbReference type="Proteomes" id="UP001388673"/>
    </source>
</evidence>
<dbReference type="AlphaFoldDB" id="A0AAW0Z9J0"/>
<dbReference type="EMBL" id="JBCAWK010000001">
    <property type="protein sequence ID" value="KAK8870046.1"/>
    <property type="molecule type" value="Genomic_DNA"/>
</dbReference>
<dbReference type="Proteomes" id="UP001388673">
    <property type="component" value="Unassembled WGS sequence"/>
</dbReference>
<accession>A0AAW0Z9J0</accession>
<proteinExistence type="predicted"/>
<protein>
    <recommendedName>
        <fullName evidence="4">AB hydrolase-1 domain-containing protein</fullName>
    </recommendedName>
</protein>
<name>A0AAW0Z9J0_9TREE</name>
<reference evidence="2 3" key="1">
    <citation type="journal article" date="2024" name="bioRxiv">
        <title>Comparative genomics of Cryptococcus and Kwoniella reveals pathogenesis evolution and contrasting karyotype dynamics via intercentromeric recombination or chromosome fusion.</title>
        <authorList>
            <person name="Coelho M.A."/>
            <person name="David-Palma M."/>
            <person name="Shea T."/>
            <person name="Bowers K."/>
            <person name="McGinley-Smith S."/>
            <person name="Mohammad A.W."/>
            <person name="Gnirke A."/>
            <person name="Yurkov A.M."/>
            <person name="Nowrousian M."/>
            <person name="Sun S."/>
            <person name="Cuomo C.A."/>
            <person name="Heitman J."/>
        </authorList>
    </citation>
    <scope>NUCLEOTIDE SEQUENCE [LARGE SCALE GENOMIC DNA]</scope>
    <source>
        <strain evidence="2 3">CBS 13917</strain>
    </source>
</reference>
<gene>
    <name evidence="2" type="ORF">IAR55_000616</name>
</gene>
<dbReference type="RefSeq" id="XP_066806292.1">
    <property type="nucleotide sequence ID" value="XM_066943750.1"/>
</dbReference>
<comment type="caution">
    <text evidence="2">The sequence shown here is derived from an EMBL/GenBank/DDBJ whole genome shotgun (WGS) entry which is preliminary data.</text>
</comment>
<feature type="compositionally biased region" description="Low complexity" evidence="1">
    <location>
        <begin position="105"/>
        <end position="115"/>
    </location>
</feature>
<feature type="region of interest" description="Disordered" evidence="1">
    <location>
        <begin position="104"/>
        <end position="151"/>
    </location>
</feature>
<evidence type="ECO:0000313" key="2">
    <source>
        <dbReference type="EMBL" id="KAK8870046.1"/>
    </source>
</evidence>
<dbReference type="KEGG" id="kne:92177876"/>
<feature type="compositionally biased region" description="Low complexity" evidence="1">
    <location>
        <begin position="123"/>
        <end position="135"/>
    </location>
</feature>
<sequence length="311" mass="34290">MPTLLSHTRYILTAFRPLTISMGLSFVLPLRQVSTTATPKGEARCSRYLYRKPWEGARWESPYPVVFLRVKGLGLQEEGEWSDWSGMLAEKGYTSIEIDITSGLSSSSSSSSPSSEPQALEISSSSPSSPKSTFPDPDPQPDNPPSPFPSMVTALNSQIRLMAIPFPPIIVARGGSTLLAQAYVEDHPASGLVLLDPLPDRDPRDGSGFSVADRKKEEEEGSKCWKWPVFTYEPHFPLLVLSSQDKMIKASVDNRLIREFTGENPNKSGWTLGRRGRGKGVELAIVDEGDNGGLTDKGRIEVERWMDRCGF</sequence>
<feature type="region of interest" description="Disordered" evidence="1">
    <location>
        <begin position="195"/>
        <end position="215"/>
    </location>
</feature>
<dbReference type="GeneID" id="92177876"/>
<evidence type="ECO:0008006" key="4">
    <source>
        <dbReference type="Google" id="ProtNLM"/>
    </source>
</evidence>